<dbReference type="InterPro" id="IPR059179">
    <property type="entry name" value="MLKL-like_MCAfunc"/>
</dbReference>
<accession>A0A9W6WV48</accession>
<proteinExistence type="predicted"/>
<organism evidence="2 3">
    <name type="scientific">Phytophthora lilii</name>
    <dbReference type="NCBI Taxonomy" id="2077276"/>
    <lineage>
        <taxon>Eukaryota</taxon>
        <taxon>Sar</taxon>
        <taxon>Stramenopiles</taxon>
        <taxon>Oomycota</taxon>
        <taxon>Peronosporomycetes</taxon>
        <taxon>Peronosporales</taxon>
        <taxon>Peronosporaceae</taxon>
        <taxon>Phytophthora</taxon>
    </lineage>
</organism>
<name>A0A9W6WV48_9STRA</name>
<dbReference type="AlphaFoldDB" id="A0A9W6WV48"/>
<comment type="caution">
    <text evidence="2">The sequence shown here is derived from an EMBL/GenBank/DDBJ whole genome shotgun (WGS) entry which is preliminary data.</text>
</comment>
<dbReference type="Proteomes" id="UP001165083">
    <property type="component" value="Unassembled WGS sequence"/>
</dbReference>
<dbReference type="CDD" id="cd21037">
    <property type="entry name" value="MLKL_NTD"/>
    <property type="match status" value="1"/>
</dbReference>
<reference evidence="2" key="1">
    <citation type="submission" date="2023-04" db="EMBL/GenBank/DDBJ databases">
        <title>Phytophthora lilii NBRC 32176.</title>
        <authorList>
            <person name="Ichikawa N."/>
            <person name="Sato H."/>
            <person name="Tonouchi N."/>
        </authorList>
    </citation>
    <scope>NUCLEOTIDE SEQUENCE</scope>
    <source>
        <strain evidence="2">NBRC 32176</strain>
    </source>
</reference>
<gene>
    <name evidence="2" type="ORF">Plil01_000711300</name>
</gene>
<feature type="region of interest" description="Disordered" evidence="1">
    <location>
        <begin position="477"/>
        <end position="498"/>
    </location>
</feature>
<evidence type="ECO:0000313" key="3">
    <source>
        <dbReference type="Proteomes" id="UP001165083"/>
    </source>
</evidence>
<evidence type="ECO:0000256" key="1">
    <source>
        <dbReference type="SAM" id="MobiDB-lite"/>
    </source>
</evidence>
<dbReference type="EMBL" id="BSXW01000328">
    <property type="protein sequence ID" value="GMF18842.1"/>
    <property type="molecule type" value="Genomic_DNA"/>
</dbReference>
<protein>
    <submittedName>
        <fullName evidence="2">Unnamed protein product</fullName>
    </submittedName>
</protein>
<keyword evidence="3" id="KW-1185">Reference proteome</keyword>
<sequence>MDIVITAGRALQKILELRRSIRRQARENEQTYLRLTELHVELQILEREGFFKDSDTLGRLNTFQKFEEVVFKFLRYLQKYAGMRRFVRILKTHDMKQEREEIVAEIDEIFRMFGLATCASVITAQKNATAFMANLMEMNAGIRLTHDKVQAGLQPLVEKRAERRKSQSMTFCVDRQEGTANSSPTSMVQAATNTVWNQALTPQDSGRDQVADHGAVGDSKPVTMIPSMTGDALVCTQTAVQKHNNDSDMTENAHDKFGIDLNLHSPETIPMSTIVVESSKLGDRDQEMKMSEPTHGQKLPLIDEYQLDNETKTNTTVPSLSEYTHGTHTPCCTRRRSAFFSLPAHDTDNEKLPTTREIVASFSNGDTTAHKVVLPPFTILRYGTTENPTAGYTSGILPFDGRDHCRDTREGTTRLVANSVATAQNDLAGFALGCVLSNNNKMRNTMNSRHFCYKTTNDMSSPLGWILNKSIDQQRALGGCEQRTERSSSLSDQSKSEKGELSLINTGIDRMKQWATQTLECMTEINYTDGVELLDELLHTLVGHETQNQMSPGKTDFLELWSSNRSQLEQISDTLVNLYPDGLGAIQAVGKVALGTRTPLREGGNALGDSLAIPNIGESYQITKQFDNFLLAAMNEGNSSHSIAKAW</sequence>
<evidence type="ECO:0000313" key="2">
    <source>
        <dbReference type="EMBL" id="GMF18842.1"/>
    </source>
</evidence>